<accession>J4GGN1</accession>
<dbReference type="PANTHER" id="PTHR33973">
    <property type="entry name" value="OS07G0153300 PROTEIN"/>
    <property type="match status" value="1"/>
</dbReference>
<dbReference type="EMBL" id="HE797213">
    <property type="protein sequence ID" value="CCM05918.1"/>
    <property type="molecule type" value="Genomic_DNA"/>
</dbReference>
<gene>
    <name evidence="1" type="ORF">FIBRA_08156</name>
</gene>
<evidence type="ECO:0000313" key="2">
    <source>
        <dbReference type="Proteomes" id="UP000006352"/>
    </source>
</evidence>
<dbReference type="Pfam" id="PF07103">
    <property type="entry name" value="DUF1365"/>
    <property type="match status" value="1"/>
</dbReference>
<protein>
    <recommendedName>
        <fullName evidence="3">DUF1365 domain-containing protein</fullName>
    </recommendedName>
</protein>
<evidence type="ECO:0000313" key="1">
    <source>
        <dbReference type="EMBL" id="CCM05918.1"/>
    </source>
</evidence>
<organism evidence="1 2">
    <name type="scientific">Fibroporia radiculosa</name>
    <dbReference type="NCBI Taxonomy" id="599839"/>
    <lineage>
        <taxon>Eukaryota</taxon>
        <taxon>Fungi</taxon>
        <taxon>Dikarya</taxon>
        <taxon>Basidiomycota</taxon>
        <taxon>Agaricomycotina</taxon>
        <taxon>Agaricomycetes</taxon>
        <taxon>Polyporales</taxon>
        <taxon>Fibroporiaceae</taxon>
        <taxon>Fibroporia</taxon>
    </lineage>
</organism>
<dbReference type="RefSeq" id="XP_012185201.1">
    <property type="nucleotide sequence ID" value="XM_012329811.1"/>
</dbReference>
<dbReference type="Proteomes" id="UP000006352">
    <property type="component" value="Unassembled WGS sequence"/>
</dbReference>
<evidence type="ECO:0008006" key="3">
    <source>
        <dbReference type="Google" id="ProtNLM"/>
    </source>
</evidence>
<proteinExistence type="predicted"/>
<dbReference type="OrthoDB" id="3340520at2759"/>
<dbReference type="HOGENOM" id="CLU_016237_1_0_1"/>
<name>J4GGN1_9APHY</name>
<dbReference type="GeneID" id="24100829"/>
<dbReference type="InParanoid" id="J4GGN1"/>
<keyword evidence="2" id="KW-1185">Reference proteome</keyword>
<dbReference type="PANTHER" id="PTHR33973:SF4">
    <property type="entry name" value="OS07G0153300 PROTEIN"/>
    <property type="match status" value="1"/>
</dbReference>
<sequence>MIVVLIFLVSSLVGFAALWRSRRKFLGQGYILEQQVTHRRLRPRPSTHAFSYPTLFLLLSVNALESRSLDLFFGRLFGYGSIFWRLTGLRAAAYLSTSSDRTRAQSIKARLQDVLSSNGYDGNLLSDAWMMTMPSYLGFEGINPLTVYFCYRAEPALWLVVLEIHNTFGERHIHVLETGEGEDPQPALGFHHQWTFPRDFHVSPFNDRSGFYCASVTAPSVPPPAAFPENASSASISQCLPHVVIRLHLLEPDVLTRTEPGSLKITALLRTTKSAPLTSLDLLVNLLRHPLVLLVTYIRILYHAWILHYRKRLDMYVRPDPKPSNLGWGDVSVPTDASTTPSSGGVGWQQESVLEQYARRRVENYLRRRVSEISVSVTLISANPTIQPYTFEPTVVASSVCEERPQLVVWYRSSQFFTTLLLAPSAAHTLLVGHYTEHLFVTSSPDLFCTVFTADHSMPQTAPRYMAPAQALRTRRIPQELRRVYGYTIPSVHSLDVDANSQRTALMNLAFVAISLTLAWLEEMLYRAAHVRFVPGQEPWKKWERALDIAKHRDAGIVETSRKGC</sequence>
<dbReference type="InterPro" id="IPR010775">
    <property type="entry name" value="DUF1365"/>
</dbReference>
<dbReference type="AlphaFoldDB" id="J4GGN1"/>
<reference evidence="1 2" key="1">
    <citation type="journal article" date="2012" name="Appl. Environ. Microbiol.">
        <title>Short-read sequencing for genomic analysis of the brown rot fungus Fibroporia radiculosa.</title>
        <authorList>
            <person name="Tang J.D."/>
            <person name="Perkins A.D."/>
            <person name="Sonstegard T.S."/>
            <person name="Schroeder S.G."/>
            <person name="Burgess S.C."/>
            <person name="Diehl S.V."/>
        </authorList>
    </citation>
    <scope>NUCLEOTIDE SEQUENCE [LARGE SCALE GENOMIC DNA]</scope>
    <source>
        <strain evidence="1 2">TFFH 294</strain>
    </source>
</reference>